<evidence type="ECO:0000313" key="4">
    <source>
        <dbReference type="EMBL" id="NMU30288.1"/>
    </source>
</evidence>
<keyword evidence="2" id="KW-0677">Repeat</keyword>
<proteinExistence type="predicted"/>
<dbReference type="GO" id="GO:0004792">
    <property type="term" value="F:thiosulfate-cyanide sulfurtransferase activity"/>
    <property type="evidence" value="ECO:0007669"/>
    <property type="project" value="TreeGrafter"/>
</dbReference>
<dbReference type="PROSITE" id="PS50206">
    <property type="entry name" value="RHODANESE_3"/>
    <property type="match status" value="1"/>
</dbReference>
<evidence type="ECO:0000256" key="1">
    <source>
        <dbReference type="ARBA" id="ARBA00022679"/>
    </source>
</evidence>
<dbReference type="PANTHER" id="PTHR11364:SF27">
    <property type="entry name" value="SULFURTRANSFERASE"/>
    <property type="match status" value="1"/>
</dbReference>
<dbReference type="InterPro" id="IPR045078">
    <property type="entry name" value="TST/MPST-like"/>
</dbReference>
<sequence length="45" mass="4890">IFSCGSGVTACILLLAAYQIGLDNLSVYDCSWTEWGADHSLPIER</sequence>
<evidence type="ECO:0000313" key="5">
    <source>
        <dbReference type="Proteomes" id="UP000555836"/>
    </source>
</evidence>
<feature type="non-terminal residue" evidence="4">
    <location>
        <position position="1"/>
    </location>
</feature>
<dbReference type="Gene3D" id="3.40.250.10">
    <property type="entry name" value="Rhodanese-like domain"/>
    <property type="match status" value="1"/>
</dbReference>
<dbReference type="PANTHER" id="PTHR11364">
    <property type="entry name" value="THIOSULFATE SULFERTANSFERASE"/>
    <property type="match status" value="1"/>
</dbReference>
<gene>
    <name evidence="4" type="ORF">HKB21_32265</name>
</gene>
<dbReference type="EMBL" id="JABCLD010002450">
    <property type="protein sequence ID" value="NMU30288.1"/>
    <property type="molecule type" value="Genomic_DNA"/>
</dbReference>
<dbReference type="Proteomes" id="UP000555836">
    <property type="component" value="Unassembled WGS sequence"/>
</dbReference>
<evidence type="ECO:0000259" key="3">
    <source>
        <dbReference type="PROSITE" id="PS50206"/>
    </source>
</evidence>
<comment type="caution">
    <text evidence="4">The sequence shown here is derived from an EMBL/GenBank/DDBJ whole genome shotgun (WGS) entry which is preliminary data.</text>
</comment>
<accession>A0A7Y0X9Q9</accession>
<dbReference type="AlphaFoldDB" id="A0A7Y0X9Q9"/>
<protein>
    <submittedName>
        <fullName evidence="4">Sulfurtransferase</fullName>
    </submittedName>
</protein>
<dbReference type="SUPFAM" id="SSF52821">
    <property type="entry name" value="Rhodanese/Cell cycle control phosphatase"/>
    <property type="match status" value="1"/>
</dbReference>
<dbReference type="InterPro" id="IPR036873">
    <property type="entry name" value="Rhodanese-like_dom_sf"/>
</dbReference>
<reference evidence="4 5" key="1">
    <citation type="submission" date="2020-04" db="EMBL/GenBank/DDBJ databases">
        <title>Whole-genome sequencing of Vibrio spp. from China reveals different genetic environments of blaCTX-M-14 among diverse lineages.</title>
        <authorList>
            <person name="Zheng Z."/>
            <person name="Ye L."/>
            <person name="Chen S."/>
        </authorList>
    </citation>
    <scope>NUCLEOTIDE SEQUENCE [LARGE SCALE GENOMIC DNA]</scope>
    <source>
        <strain evidence="4 5">Vb0574</strain>
    </source>
</reference>
<dbReference type="InterPro" id="IPR001763">
    <property type="entry name" value="Rhodanese-like_dom"/>
</dbReference>
<keyword evidence="1 4" id="KW-0808">Transferase</keyword>
<feature type="domain" description="Rhodanese" evidence="3">
    <location>
        <begin position="1"/>
        <end position="44"/>
    </location>
</feature>
<evidence type="ECO:0000256" key="2">
    <source>
        <dbReference type="ARBA" id="ARBA00022737"/>
    </source>
</evidence>
<organism evidence="4 5">
    <name type="scientific">Vibrio parahaemolyticus</name>
    <dbReference type="NCBI Taxonomy" id="670"/>
    <lineage>
        <taxon>Bacteria</taxon>
        <taxon>Pseudomonadati</taxon>
        <taxon>Pseudomonadota</taxon>
        <taxon>Gammaproteobacteria</taxon>
        <taxon>Vibrionales</taxon>
        <taxon>Vibrionaceae</taxon>
        <taxon>Vibrio</taxon>
    </lineage>
</organism>
<name>A0A7Y0X9Q9_VIBPH</name>